<proteinExistence type="predicted"/>
<accession>A0A4C1YE03</accession>
<dbReference type="Proteomes" id="UP000299102">
    <property type="component" value="Unassembled WGS sequence"/>
</dbReference>
<dbReference type="OrthoDB" id="616263at2759"/>
<name>A0A4C1YE03_EUMVA</name>
<evidence type="ECO:0000313" key="2">
    <source>
        <dbReference type="EMBL" id="GBP73270.1"/>
    </source>
</evidence>
<feature type="compositionally biased region" description="Basic and acidic residues" evidence="1">
    <location>
        <begin position="116"/>
        <end position="135"/>
    </location>
</feature>
<dbReference type="AlphaFoldDB" id="A0A4C1YE03"/>
<reference evidence="2 3" key="1">
    <citation type="journal article" date="2019" name="Commun. Biol.">
        <title>The bagworm genome reveals a unique fibroin gene that provides high tensile strength.</title>
        <authorList>
            <person name="Kono N."/>
            <person name="Nakamura H."/>
            <person name="Ohtoshi R."/>
            <person name="Tomita M."/>
            <person name="Numata K."/>
            <person name="Arakawa K."/>
        </authorList>
    </citation>
    <scope>NUCLEOTIDE SEQUENCE [LARGE SCALE GENOMIC DNA]</scope>
</reference>
<evidence type="ECO:0000313" key="3">
    <source>
        <dbReference type="Proteomes" id="UP000299102"/>
    </source>
</evidence>
<evidence type="ECO:0000256" key="1">
    <source>
        <dbReference type="SAM" id="MobiDB-lite"/>
    </source>
</evidence>
<protein>
    <submittedName>
        <fullName evidence="2">Uncharacterized protein</fullName>
    </submittedName>
</protein>
<dbReference type="EMBL" id="BGZK01001168">
    <property type="protein sequence ID" value="GBP73270.1"/>
    <property type="molecule type" value="Genomic_DNA"/>
</dbReference>
<gene>
    <name evidence="2" type="ORF">EVAR_54764_1</name>
</gene>
<comment type="caution">
    <text evidence="2">The sequence shown here is derived from an EMBL/GenBank/DDBJ whole genome shotgun (WGS) entry which is preliminary data.</text>
</comment>
<keyword evidence="3" id="KW-1185">Reference proteome</keyword>
<sequence length="195" mass="21902">MLVKQRRYGKDRATLKSRVSTLLGNRLTTDSPMGQQRAHISAWYYRCISLTRFAGVYRSFHASSSVSDAYNLALHEYAADLAELVAAVRRRGRGDASDDDEDLGLPRSPPASPPTDKADKSSNFDIKDESRRGQPVTDKVDAILEKLEQDGHISSYDIVEELNIDQKIVMTHLKKKLDIQKSSILETHTSLLKEI</sequence>
<feature type="region of interest" description="Disordered" evidence="1">
    <location>
        <begin position="92"/>
        <end position="135"/>
    </location>
</feature>
<organism evidence="2 3">
    <name type="scientific">Eumeta variegata</name>
    <name type="common">Bagworm moth</name>
    <name type="synonym">Eumeta japonica</name>
    <dbReference type="NCBI Taxonomy" id="151549"/>
    <lineage>
        <taxon>Eukaryota</taxon>
        <taxon>Metazoa</taxon>
        <taxon>Ecdysozoa</taxon>
        <taxon>Arthropoda</taxon>
        <taxon>Hexapoda</taxon>
        <taxon>Insecta</taxon>
        <taxon>Pterygota</taxon>
        <taxon>Neoptera</taxon>
        <taxon>Endopterygota</taxon>
        <taxon>Lepidoptera</taxon>
        <taxon>Glossata</taxon>
        <taxon>Ditrysia</taxon>
        <taxon>Tineoidea</taxon>
        <taxon>Psychidae</taxon>
        <taxon>Oiketicinae</taxon>
        <taxon>Eumeta</taxon>
    </lineage>
</organism>